<sequence length="129" mass="13641">MASLVEILHLAPLALAALLVLSSLYALAKGSRWGACLGLLLSALLAVLHDAVAEGLISGVIAAAMYYKFRRIVEDENNKTLAMARQMKVSLMTEEEEALQATSKKIFLTLSVMGAVSCCCAAASPWLGS</sequence>
<gene>
    <name evidence="2" type="ORF">C1SCF055_LOCUS33287</name>
</gene>
<dbReference type="EMBL" id="CAMXCT030004113">
    <property type="protein sequence ID" value="CAL4795072.1"/>
    <property type="molecule type" value="Genomic_DNA"/>
</dbReference>
<dbReference type="EMBL" id="CAMXCT010004113">
    <property type="protein sequence ID" value="CAI4007760.1"/>
    <property type="molecule type" value="Genomic_DNA"/>
</dbReference>
<keyword evidence="4" id="KW-1185">Reference proteome</keyword>
<dbReference type="Proteomes" id="UP001152797">
    <property type="component" value="Unassembled WGS sequence"/>
</dbReference>
<dbReference type="AlphaFoldDB" id="A0A9P1DCH3"/>
<reference evidence="2" key="1">
    <citation type="submission" date="2022-10" db="EMBL/GenBank/DDBJ databases">
        <authorList>
            <person name="Chen Y."/>
            <person name="Dougan E. K."/>
            <person name="Chan C."/>
            <person name="Rhodes N."/>
            <person name="Thang M."/>
        </authorList>
    </citation>
    <scope>NUCLEOTIDE SEQUENCE</scope>
</reference>
<dbReference type="EMBL" id="CAMXCT020004113">
    <property type="protein sequence ID" value="CAL1161135.1"/>
    <property type="molecule type" value="Genomic_DNA"/>
</dbReference>
<feature type="transmembrane region" description="Helical" evidence="1">
    <location>
        <begin position="106"/>
        <end position="127"/>
    </location>
</feature>
<proteinExistence type="predicted"/>
<evidence type="ECO:0000313" key="2">
    <source>
        <dbReference type="EMBL" id="CAI4007760.1"/>
    </source>
</evidence>
<accession>A0A9P1DCH3</accession>
<dbReference type="OrthoDB" id="447949at2759"/>
<keyword evidence="1" id="KW-0472">Membrane</keyword>
<keyword evidence="1" id="KW-0812">Transmembrane</keyword>
<name>A0A9P1DCH3_9DINO</name>
<evidence type="ECO:0000313" key="4">
    <source>
        <dbReference type="Proteomes" id="UP001152797"/>
    </source>
</evidence>
<keyword evidence="1" id="KW-1133">Transmembrane helix</keyword>
<evidence type="ECO:0000256" key="1">
    <source>
        <dbReference type="SAM" id="Phobius"/>
    </source>
</evidence>
<organism evidence="2">
    <name type="scientific">Cladocopium goreaui</name>
    <dbReference type="NCBI Taxonomy" id="2562237"/>
    <lineage>
        <taxon>Eukaryota</taxon>
        <taxon>Sar</taxon>
        <taxon>Alveolata</taxon>
        <taxon>Dinophyceae</taxon>
        <taxon>Suessiales</taxon>
        <taxon>Symbiodiniaceae</taxon>
        <taxon>Cladocopium</taxon>
    </lineage>
</organism>
<comment type="caution">
    <text evidence="2">The sequence shown here is derived from an EMBL/GenBank/DDBJ whole genome shotgun (WGS) entry which is preliminary data.</text>
</comment>
<feature type="transmembrane region" description="Helical" evidence="1">
    <location>
        <begin position="38"/>
        <end position="67"/>
    </location>
</feature>
<protein>
    <submittedName>
        <fullName evidence="2">Uncharacterized protein</fullName>
    </submittedName>
</protein>
<reference evidence="3" key="2">
    <citation type="submission" date="2024-04" db="EMBL/GenBank/DDBJ databases">
        <authorList>
            <person name="Chen Y."/>
            <person name="Shah S."/>
            <person name="Dougan E. K."/>
            <person name="Thang M."/>
            <person name="Chan C."/>
        </authorList>
    </citation>
    <scope>NUCLEOTIDE SEQUENCE [LARGE SCALE GENOMIC DNA]</scope>
</reference>
<evidence type="ECO:0000313" key="3">
    <source>
        <dbReference type="EMBL" id="CAL1161135.1"/>
    </source>
</evidence>